<keyword evidence="2" id="KW-1185">Reference proteome</keyword>
<comment type="caution">
    <text evidence="1">The sequence shown here is derived from an EMBL/GenBank/DDBJ whole genome shotgun (WGS) entry which is preliminary data.</text>
</comment>
<dbReference type="OrthoDB" id="10474291at2759"/>
<gene>
    <name evidence="1" type="ORF">C2845_PM15G07700</name>
</gene>
<evidence type="ECO:0000313" key="1">
    <source>
        <dbReference type="EMBL" id="RLM74430.1"/>
    </source>
</evidence>
<sequence>MVAADGGHNERINADGANCMMVAADGEHSERSSAYGINSGRRAGNAVISELNGASDCGNSQLNIGSQRVRENAAKRGRAKMSRTELKMVPRTGRVELAPRGHR</sequence>
<evidence type="ECO:0000313" key="2">
    <source>
        <dbReference type="Proteomes" id="UP000275267"/>
    </source>
</evidence>
<dbReference type="Proteomes" id="UP000275267">
    <property type="component" value="Unassembled WGS sequence"/>
</dbReference>
<accession>A0A3L6Q8C4</accession>
<proteinExistence type="predicted"/>
<dbReference type="STRING" id="4540.A0A3L6Q8C4"/>
<reference evidence="2" key="1">
    <citation type="journal article" date="2019" name="Nat. Commun.">
        <title>The genome of broomcorn millet.</title>
        <authorList>
            <person name="Zou C."/>
            <person name="Miki D."/>
            <person name="Li D."/>
            <person name="Tang Q."/>
            <person name="Xiao L."/>
            <person name="Rajput S."/>
            <person name="Deng P."/>
            <person name="Jia W."/>
            <person name="Huang R."/>
            <person name="Zhang M."/>
            <person name="Sun Y."/>
            <person name="Hu J."/>
            <person name="Fu X."/>
            <person name="Schnable P.S."/>
            <person name="Li F."/>
            <person name="Zhang H."/>
            <person name="Feng B."/>
            <person name="Zhu X."/>
            <person name="Liu R."/>
            <person name="Schnable J.C."/>
            <person name="Zhu J.-K."/>
            <person name="Zhang H."/>
        </authorList>
    </citation>
    <scope>NUCLEOTIDE SEQUENCE [LARGE SCALE GENOMIC DNA]</scope>
</reference>
<protein>
    <submittedName>
        <fullName evidence="1">Uncharacterized protein</fullName>
    </submittedName>
</protein>
<dbReference type="EMBL" id="PQIB02000013">
    <property type="protein sequence ID" value="RLM74430.1"/>
    <property type="molecule type" value="Genomic_DNA"/>
</dbReference>
<dbReference type="AlphaFoldDB" id="A0A3L6Q8C4"/>
<organism evidence="1 2">
    <name type="scientific">Panicum miliaceum</name>
    <name type="common">Proso millet</name>
    <name type="synonym">Broomcorn millet</name>
    <dbReference type="NCBI Taxonomy" id="4540"/>
    <lineage>
        <taxon>Eukaryota</taxon>
        <taxon>Viridiplantae</taxon>
        <taxon>Streptophyta</taxon>
        <taxon>Embryophyta</taxon>
        <taxon>Tracheophyta</taxon>
        <taxon>Spermatophyta</taxon>
        <taxon>Magnoliopsida</taxon>
        <taxon>Liliopsida</taxon>
        <taxon>Poales</taxon>
        <taxon>Poaceae</taxon>
        <taxon>PACMAD clade</taxon>
        <taxon>Panicoideae</taxon>
        <taxon>Panicodae</taxon>
        <taxon>Paniceae</taxon>
        <taxon>Panicinae</taxon>
        <taxon>Panicum</taxon>
        <taxon>Panicum sect. Panicum</taxon>
    </lineage>
</organism>
<name>A0A3L6Q8C4_PANMI</name>